<dbReference type="AlphaFoldDB" id="A0A3N0WY22"/>
<evidence type="ECO:0000313" key="2">
    <source>
        <dbReference type="Proteomes" id="UP000270224"/>
    </source>
</evidence>
<reference evidence="2" key="1">
    <citation type="submission" date="2018-11" db="EMBL/GenBank/DDBJ databases">
        <title>Proposal to divide the Flavobacteriaceae and reorganize its genera based on Amino Acid Identity values calculated from whole genome sequences.</title>
        <authorList>
            <person name="Nicholson A.C."/>
            <person name="Gulvik C.A."/>
            <person name="Whitney A.M."/>
            <person name="Humrighouse B.W."/>
            <person name="Bell M."/>
            <person name="Holmens B."/>
            <person name="Steigerwalt A."/>
            <person name="Villarma A."/>
            <person name="Sheth M."/>
            <person name="Batra D."/>
            <person name="Pryor J."/>
            <person name="Bernardet J.-F."/>
            <person name="Hugo C."/>
            <person name="Kampfer P."/>
            <person name="Newman J."/>
            <person name="Mcquiston J.R."/>
        </authorList>
    </citation>
    <scope>NUCLEOTIDE SEQUENCE [LARGE SCALE GENOMIC DNA]</scope>
    <source>
        <strain evidence="2">H3056</strain>
    </source>
</reference>
<comment type="caution">
    <text evidence="1">The sequence shown here is derived from an EMBL/GenBank/DDBJ whole genome shotgun (WGS) entry which is preliminary data.</text>
</comment>
<dbReference type="Proteomes" id="UP000270224">
    <property type="component" value="Unassembled WGS sequence"/>
</dbReference>
<dbReference type="EMBL" id="RJUG01000002">
    <property type="protein sequence ID" value="ROI10006.1"/>
    <property type="molecule type" value="Genomic_DNA"/>
</dbReference>
<gene>
    <name evidence="1" type="ORF">EGI11_04430</name>
</gene>
<sequence length="105" mass="12516">MFFQEPETCYPLILLTPGLSRRLLRGNRSYQGYFLAAVKAYFINRVVFLCPLCLKNLLLKSYFFASSFVSFVHFVVKKFPVSQKFLWFSSRCSLWFKNQPIFVYR</sequence>
<accession>A0A3N0WY22</accession>
<evidence type="ECO:0000313" key="1">
    <source>
        <dbReference type="EMBL" id="ROI10006.1"/>
    </source>
</evidence>
<proteinExistence type="predicted"/>
<protein>
    <submittedName>
        <fullName evidence="1">Uncharacterized protein</fullName>
    </submittedName>
</protein>
<organism evidence="1 2">
    <name type="scientific">Kaistella daneshvariae</name>
    <dbReference type="NCBI Taxonomy" id="2487074"/>
    <lineage>
        <taxon>Bacteria</taxon>
        <taxon>Pseudomonadati</taxon>
        <taxon>Bacteroidota</taxon>
        <taxon>Flavobacteriia</taxon>
        <taxon>Flavobacteriales</taxon>
        <taxon>Weeksellaceae</taxon>
        <taxon>Chryseobacterium group</taxon>
        <taxon>Kaistella</taxon>
    </lineage>
</organism>
<name>A0A3N0WY22_9FLAO</name>